<organism evidence="1 2">
    <name type="scientific">Methylomonas methanica</name>
    <dbReference type="NCBI Taxonomy" id="421"/>
    <lineage>
        <taxon>Bacteria</taxon>
        <taxon>Pseudomonadati</taxon>
        <taxon>Pseudomonadota</taxon>
        <taxon>Gammaproteobacteria</taxon>
        <taxon>Methylococcales</taxon>
        <taxon>Methylococcaceae</taxon>
        <taxon>Methylomonas</taxon>
    </lineage>
</organism>
<evidence type="ECO:0000313" key="1">
    <source>
        <dbReference type="EMBL" id="TCV78090.1"/>
    </source>
</evidence>
<name>A0ABY2CH99_METMH</name>
<comment type="caution">
    <text evidence="1">The sequence shown here is derived from an EMBL/GenBank/DDBJ whole genome shotgun (WGS) entry which is preliminary data.</text>
</comment>
<proteinExistence type="predicted"/>
<gene>
    <name evidence="1" type="ORF">EDE11_1268</name>
</gene>
<reference evidence="1 2" key="1">
    <citation type="submission" date="2019-03" db="EMBL/GenBank/DDBJ databases">
        <title>Systems level insights into methane cycling in arid and semi-arid ecosystems.</title>
        <authorList>
            <person name="Kalyuzhnaya M."/>
        </authorList>
    </citation>
    <scope>NUCLEOTIDE SEQUENCE [LARGE SCALE GENOMIC DNA]</scope>
    <source>
        <strain evidence="1 2">S-1</strain>
    </source>
</reference>
<dbReference type="EMBL" id="SMCN01000026">
    <property type="protein sequence ID" value="TCV78090.1"/>
    <property type="molecule type" value="Genomic_DNA"/>
</dbReference>
<protein>
    <submittedName>
        <fullName evidence="1">Uncharacterized protein DUF4258</fullName>
    </submittedName>
</protein>
<dbReference type="Proteomes" id="UP000295649">
    <property type="component" value="Unassembled WGS sequence"/>
</dbReference>
<sequence>MIGMAVIKYLNMTDSDALKILRECVADDGRVFFSKHAIERMIQRKITRPQVLLCLEKGKITESPCRDPKGDWRCTIEHYTAGSIVTVAVAIKHNNNGERTVIVTVF</sequence>
<evidence type="ECO:0000313" key="2">
    <source>
        <dbReference type="Proteomes" id="UP000295649"/>
    </source>
</evidence>
<dbReference type="Pfam" id="PF14076">
    <property type="entry name" value="DUF4258"/>
    <property type="match status" value="1"/>
</dbReference>
<accession>A0ABY2CH99</accession>
<keyword evidence="2" id="KW-1185">Reference proteome</keyword>
<dbReference type="InterPro" id="IPR025354">
    <property type="entry name" value="DUF4258"/>
</dbReference>